<evidence type="ECO:0000313" key="2">
    <source>
        <dbReference type="EMBL" id="RXF72796.1"/>
    </source>
</evidence>
<dbReference type="AlphaFoldDB" id="A0A4Q0MIM8"/>
<accession>A0A4Q0MIM8</accession>
<protein>
    <submittedName>
        <fullName evidence="2">Nitrate ABC transporter substrate-binding protein</fullName>
    </submittedName>
</protein>
<dbReference type="PANTHER" id="PTHR30024">
    <property type="entry name" value="ALIPHATIC SULFONATES-BINDING PROTEIN-RELATED"/>
    <property type="match status" value="1"/>
</dbReference>
<dbReference type="Proteomes" id="UP000289708">
    <property type="component" value="Unassembled WGS sequence"/>
</dbReference>
<feature type="signal peptide" evidence="1">
    <location>
        <begin position="1"/>
        <end position="29"/>
    </location>
</feature>
<organism evidence="2 3">
    <name type="scientific">Hansschlegelia zhihuaiae</name>
    <dbReference type="NCBI Taxonomy" id="405005"/>
    <lineage>
        <taxon>Bacteria</taxon>
        <taxon>Pseudomonadati</taxon>
        <taxon>Pseudomonadota</taxon>
        <taxon>Alphaproteobacteria</taxon>
        <taxon>Hyphomicrobiales</taxon>
        <taxon>Methylopilaceae</taxon>
        <taxon>Hansschlegelia</taxon>
    </lineage>
</organism>
<comment type="caution">
    <text evidence="2">The sequence shown here is derived from an EMBL/GenBank/DDBJ whole genome shotgun (WGS) entry which is preliminary data.</text>
</comment>
<gene>
    <name evidence="2" type="ORF">EK403_13225</name>
</gene>
<dbReference type="RefSeq" id="WP_128777957.1">
    <property type="nucleotide sequence ID" value="NZ_RYFI01000012.1"/>
</dbReference>
<keyword evidence="3" id="KW-1185">Reference proteome</keyword>
<proteinExistence type="predicted"/>
<dbReference type="SUPFAM" id="SSF53850">
    <property type="entry name" value="Periplasmic binding protein-like II"/>
    <property type="match status" value="1"/>
</dbReference>
<dbReference type="OrthoDB" id="286202at2"/>
<name>A0A4Q0MIM8_9HYPH</name>
<evidence type="ECO:0000256" key="1">
    <source>
        <dbReference type="SAM" id="SignalP"/>
    </source>
</evidence>
<dbReference type="Gene3D" id="3.40.190.10">
    <property type="entry name" value="Periplasmic binding protein-like II"/>
    <property type="match status" value="2"/>
</dbReference>
<dbReference type="Pfam" id="PF13379">
    <property type="entry name" value="NMT1_2"/>
    <property type="match status" value="1"/>
</dbReference>
<sequence length="371" mass="40009">MTSTTRLRTKFAAWTLAAMSGLLPHAAAALDYGKPGEPIHLVVAHPCCYAEVWSVFANAGKELWKKYLPAGSTVEYMVGLQGAVVVNQMLAGKAHVGYMGDLPAFTATTKTQAADVRIVASTAMAYDQCYAFLVRKDAPEFKTVDEALKWVDGKTVATPKGSCTDDFVQKLFKRTGTEPSSYLNQNIEVISSGFKSGRLDAAAVWEPNASNLVAEGLARRVASGATIGEMGGGFVVMQADLIKQRPDVAKAWLEAELDAQLWMAEVKNAREMIGIIKSRVNGFTDKGLHDAIYGAYPKEWGGSDVRLFLPYAITKDVTDLVDRGVTFLKANKVINVDKLRDDAIEPTLTAEVLKGRGLVSPVGEVRAAASN</sequence>
<reference evidence="2 3" key="1">
    <citation type="submission" date="2018-12" db="EMBL/GenBank/DDBJ databases">
        <title>bacterium Hansschlegelia zhihuaiae S113.</title>
        <authorList>
            <person name="He J."/>
        </authorList>
    </citation>
    <scope>NUCLEOTIDE SEQUENCE [LARGE SCALE GENOMIC DNA]</scope>
    <source>
        <strain evidence="2 3">S 113</strain>
    </source>
</reference>
<evidence type="ECO:0000313" key="3">
    <source>
        <dbReference type="Proteomes" id="UP000289708"/>
    </source>
</evidence>
<feature type="chain" id="PRO_5020326521" evidence="1">
    <location>
        <begin position="30"/>
        <end position="371"/>
    </location>
</feature>
<dbReference type="EMBL" id="RYFI01000012">
    <property type="protein sequence ID" value="RXF72796.1"/>
    <property type="molecule type" value="Genomic_DNA"/>
</dbReference>
<keyword evidence="1" id="KW-0732">Signal</keyword>